<feature type="transmembrane region" description="Helical" evidence="1">
    <location>
        <begin position="52"/>
        <end position="71"/>
    </location>
</feature>
<keyword evidence="1" id="KW-0812">Transmembrane</keyword>
<reference evidence="2 3" key="1">
    <citation type="submission" date="2024-03" db="EMBL/GenBank/DDBJ databases">
        <authorList>
            <person name="Martinez-Hernandez J."/>
        </authorList>
    </citation>
    <scope>NUCLEOTIDE SEQUENCE [LARGE SCALE GENOMIC DNA]</scope>
</reference>
<organism evidence="2 3">
    <name type="scientific">Lupinus luteus</name>
    <name type="common">European yellow lupine</name>
    <dbReference type="NCBI Taxonomy" id="3873"/>
    <lineage>
        <taxon>Eukaryota</taxon>
        <taxon>Viridiplantae</taxon>
        <taxon>Streptophyta</taxon>
        <taxon>Embryophyta</taxon>
        <taxon>Tracheophyta</taxon>
        <taxon>Spermatophyta</taxon>
        <taxon>Magnoliopsida</taxon>
        <taxon>eudicotyledons</taxon>
        <taxon>Gunneridae</taxon>
        <taxon>Pentapetalae</taxon>
        <taxon>rosids</taxon>
        <taxon>fabids</taxon>
        <taxon>Fabales</taxon>
        <taxon>Fabaceae</taxon>
        <taxon>Papilionoideae</taxon>
        <taxon>50 kb inversion clade</taxon>
        <taxon>genistoids sensu lato</taxon>
        <taxon>core genistoids</taxon>
        <taxon>Genisteae</taxon>
        <taxon>Lupinus</taxon>
    </lineage>
</organism>
<proteinExistence type="predicted"/>
<keyword evidence="1" id="KW-0472">Membrane</keyword>
<evidence type="ECO:0000256" key="1">
    <source>
        <dbReference type="SAM" id="Phobius"/>
    </source>
</evidence>
<accession>A0AAV1VSY2</accession>
<name>A0AAV1VSY2_LUPLU</name>
<evidence type="ECO:0000313" key="3">
    <source>
        <dbReference type="Proteomes" id="UP001497480"/>
    </source>
</evidence>
<evidence type="ECO:0000313" key="2">
    <source>
        <dbReference type="EMBL" id="CAL0300078.1"/>
    </source>
</evidence>
<dbReference type="Proteomes" id="UP001497480">
    <property type="component" value="Unassembled WGS sequence"/>
</dbReference>
<keyword evidence="3" id="KW-1185">Reference proteome</keyword>
<comment type="caution">
    <text evidence="2">The sequence shown here is derived from an EMBL/GenBank/DDBJ whole genome shotgun (WGS) entry which is preliminary data.</text>
</comment>
<keyword evidence="1" id="KW-1133">Transmembrane helix</keyword>
<feature type="transmembrane region" description="Helical" evidence="1">
    <location>
        <begin position="77"/>
        <end position="100"/>
    </location>
</feature>
<dbReference type="AlphaFoldDB" id="A0AAV1VSY2"/>
<protein>
    <submittedName>
        <fullName evidence="2">Uncharacterized protein</fullName>
    </submittedName>
</protein>
<dbReference type="EMBL" id="CAXHTB010000001">
    <property type="protein sequence ID" value="CAL0300078.1"/>
    <property type="molecule type" value="Genomic_DNA"/>
</dbReference>
<sequence>MGQWCEDLEWESEFRCRVVQDVRDWSETVYHVDHLLPQNLPLWGLYTIRRRIEGLAATVWWWCTAVVYGGGSVQRQLYAMVLYAAVALYGSYSMLGQLYATAFTFRTLC</sequence>
<gene>
    <name evidence="2" type="ORF">LLUT_LOCUS1138</name>
</gene>